<dbReference type="Pfam" id="PF02626">
    <property type="entry name" value="CT_A_B"/>
    <property type="match status" value="1"/>
</dbReference>
<dbReference type="Gene3D" id="2.40.100.10">
    <property type="entry name" value="Cyclophilin-like"/>
    <property type="match status" value="1"/>
</dbReference>
<dbReference type="SUPFAM" id="SSF50891">
    <property type="entry name" value="Cyclophilin-like"/>
    <property type="match status" value="1"/>
</dbReference>
<organism evidence="5 6">
    <name type="scientific">Rhizobium puerariae</name>
    <dbReference type="NCBI Taxonomy" id="1585791"/>
    <lineage>
        <taxon>Bacteria</taxon>
        <taxon>Pseudomonadati</taxon>
        <taxon>Pseudomonadota</taxon>
        <taxon>Alphaproteobacteria</taxon>
        <taxon>Hyphomicrobiales</taxon>
        <taxon>Rhizobiaceae</taxon>
        <taxon>Rhizobium/Agrobacterium group</taxon>
        <taxon>Rhizobium</taxon>
    </lineage>
</organism>
<keyword evidence="1" id="KW-0547">Nucleotide-binding</keyword>
<dbReference type="InterPro" id="IPR052708">
    <property type="entry name" value="PxpC"/>
</dbReference>
<keyword evidence="6" id="KW-1185">Reference proteome</keyword>
<evidence type="ECO:0000256" key="1">
    <source>
        <dbReference type="ARBA" id="ARBA00022741"/>
    </source>
</evidence>
<accession>A0ABV6AEN7</accession>
<dbReference type="PANTHER" id="PTHR43309:SF3">
    <property type="entry name" value="5-OXOPROLINASE SUBUNIT C"/>
    <property type="match status" value="1"/>
</dbReference>
<dbReference type="EMBL" id="JBHMAA010000011">
    <property type="protein sequence ID" value="MFB9949040.1"/>
    <property type="molecule type" value="Genomic_DNA"/>
</dbReference>
<dbReference type="InterPro" id="IPR029000">
    <property type="entry name" value="Cyclophilin-like_dom_sf"/>
</dbReference>
<proteinExistence type="predicted"/>
<comment type="caution">
    <text evidence="5">The sequence shown here is derived from an EMBL/GenBank/DDBJ whole genome shotgun (WGS) entry which is preliminary data.</text>
</comment>
<dbReference type="SMART" id="SM00797">
    <property type="entry name" value="AHS2"/>
    <property type="match status" value="1"/>
</dbReference>
<protein>
    <submittedName>
        <fullName evidence="5">Biotin-dependent carboxyltransferase family protein</fullName>
    </submittedName>
</protein>
<dbReference type="PANTHER" id="PTHR43309">
    <property type="entry name" value="5-OXOPROLINASE SUBUNIT C"/>
    <property type="match status" value="1"/>
</dbReference>
<name>A0ABV6AEN7_9HYPH</name>
<keyword evidence="2" id="KW-0378">Hydrolase</keyword>
<feature type="domain" description="Carboxyltransferase" evidence="4">
    <location>
        <begin position="23"/>
        <end position="311"/>
    </location>
</feature>
<dbReference type="RefSeq" id="WP_377259434.1">
    <property type="nucleotide sequence ID" value="NZ_JBHMAA010000011.1"/>
</dbReference>
<sequence>MIHILATGPLNTVQDLGRLGYRNIGVTVSGAMDPLALRVGNILVGNAEDAAGIEIQTFPFRIEFEEARVFALTGADCVARLGGRELPPWWSMRAEKGQVLELATPMKHARAYLCFRGGVDVPPVMGSRSTSLRGAFGGYGGRALATGDTLALAQVEHAAFPANGLGVLPPAEAMTDAFPTFPDGELLLRAIPAGEHDLFGSDAERFWSQPWKITSQSDRTGYRLAGTPIQLSAPVELRSYGIIPGIVQVPPGGEPIIQMSEANTAGGYPKIAGIVDGDLWRLGQARIGSRIRFVQAGVREALEIERSIEAYLADIRKTFPLVLSALDAMTRR</sequence>
<evidence type="ECO:0000313" key="6">
    <source>
        <dbReference type="Proteomes" id="UP001589692"/>
    </source>
</evidence>
<dbReference type="InterPro" id="IPR003778">
    <property type="entry name" value="CT_A_B"/>
</dbReference>
<reference evidence="5 6" key="1">
    <citation type="submission" date="2024-09" db="EMBL/GenBank/DDBJ databases">
        <authorList>
            <person name="Sun Q."/>
            <person name="Mori K."/>
        </authorList>
    </citation>
    <scope>NUCLEOTIDE SEQUENCE [LARGE SCALE GENOMIC DNA]</scope>
    <source>
        <strain evidence="5 6">TBRC 4938</strain>
    </source>
</reference>
<evidence type="ECO:0000313" key="5">
    <source>
        <dbReference type="EMBL" id="MFB9949040.1"/>
    </source>
</evidence>
<gene>
    <name evidence="5" type="ORF">ACFFP0_09295</name>
</gene>
<evidence type="ECO:0000259" key="4">
    <source>
        <dbReference type="SMART" id="SM00797"/>
    </source>
</evidence>
<evidence type="ECO:0000256" key="3">
    <source>
        <dbReference type="ARBA" id="ARBA00022840"/>
    </source>
</evidence>
<dbReference type="NCBIfam" id="TIGR00724">
    <property type="entry name" value="urea_amlyse_rel"/>
    <property type="match status" value="1"/>
</dbReference>
<dbReference type="Proteomes" id="UP001589692">
    <property type="component" value="Unassembled WGS sequence"/>
</dbReference>
<keyword evidence="3" id="KW-0067">ATP-binding</keyword>
<evidence type="ECO:0000256" key="2">
    <source>
        <dbReference type="ARBA" id="ARBA00022801"/>
    </source>
</evidence>